<proteinExistence type="predicted"/>
<evidence type="ECO:0000313" key="2">
    <source>
        <dbReference type="Proteomes" id="UP000299102"/>
    </source>
</evidence>
<sequence>MRRGASSRRGGRRVTLTRRPLFRCNPRITKYRSDHDTVWGSAVDPEPTPLPEMALHSDAEPKLNFDFDLVFNFSPSHGASHFELNEPPLKVRVLILPEIPSPGQSWEIPLYLGETNFRTGESETPGSIVVTMFATRHD</sequence>
<dbReference type="Proteomes" id="UP000299102">
    <property type="component" value="Unassembled WGS sequence"/>
</dbReference>
<gene>
    <name evidence="1" type="ORF">EVAR_42055_1</name>
</gene>
<evidence type="ECO:0000313" key="1">
    <source>
        <dbReference type="EMBL" id="GBP67176.1"/>
    </source>
</evidence>
<organism evidence="1 2">
    <name type="scientific">Eumeta variegata</name>
    <name type="common">Bagworm moth</name>
    <name type="synonym">Eumeta japonica</name>
    <dbReference type="NCBI Taxonomy" id="151549"/>
    <lineage>
        <taxon>Eukaryota</taxon>
        <taxon>Metazoa</taxon>
        <taxon>Ecdysozoa</taxon>
        <taxon>Arthropoda</taxon>
        <taxon>Hexapoda</taxon>
        <taxon>Insecta</taxon>
        <taxon>Pterygota</taxon>
        <taxon>Neoptera</taxon>
        <taxon>Endopterygota</taxon>
        <taxon>Lepidoptera</taxon>
        <taxon>Glossata</taxon>
        <taxon>Ditrysia</taxon>
        <taxon>Tineoidea</taxon>
        <taxon>Psychidae</taxon>
        <taxon>Oiketicinae</taxon>
        <taxon>Eumeta</taxon>
    </lineage>
</organism>
<keyword evidence="2" id="KW-1185">Reference proteome</keyword>
<comment type="caution">
    <text evidence="1">The sequence shown here is derived from an EMBL/GenBank/DDBJ whole genome shotgun (WGS) entry which is preliminary data.</text>
</comment>
<dbReference type="EMBL" id="BGZK01000975">
    <property type="protein sequence ID" value="GBP67176.1"/>
    <property type="molecule type" value="Genomic_DNA"/>
</dbReference>
<reference evidence="1 2" key="1">
    <citation type="journal article" date="2019" name="Commun. Biol.">
        <title>The bagworm genome reveals a unique fibroin gene that provides high tensile strength.</title>
        <authorList>
            <person name="Kono N."/>
            <person name="Nakamura H."/>
            <person name="Ohtoshi R."/>
            <person name="Tomita M."/>
            <person name="Numata K."/>
            <person name="Arakawa K."/>
        </authorList>
    </citation>
    <scope>NUCLEOTIDE SEQUENCE [LARGE SCALE GENOMIC DNA]</scope>
</reference>
<accession>A0A4C1XT81</accession>
<dbReference type="AlphaFoldDB" id="A0A4C1XT81"/>
<protein>
    <submittedName>
        <fullName evidence="1">Uncharacterized protein</fullName>
    </submittedName>
</protein>
<name>A0A4C1XT81_EUMVA</name>